<gene>
    <name evidence="4" type="ORF">CGZ94_00840</name>
</gene>
<dbReference type="InterPro" id="IPR011990">
    <property type="entry name" value="TPR-like_helical_dom_sf"/>
</dbReference>
<dbReference type="CDD" id="cd00118">
    <property type="entry name" value="LysM"/>
    <property type="match status" value="1"/>
</dbReference>
<dbReference type="SMART" id="SM00257">
    <property type="entry name" value="LysM"/>
    <property type="match status" value="1"/>
</dbReference>
<name>A0A255GNV9_9ACTN</name>
<keyword evidence="2" id="KW-0472">Membrane</keyword>
<dbReference type="Pfam" id="PF01476">
    <property type="entry name" value="LysM"/>
    <property type="match status" value="1"/>
</dbReference>
<dbReference type="Proteomes" id="UP000215896">
    <property type="component" value="Unassembled WGS sequence"/>
</dbReference>
<dbReference type="AlphaFoldDB" id="A0A255GNV9"/>
<feature type="region of interest" description="Disordered" evidence="1">
    <location>
        <begin position="118"/>
        <end position="146"/>
    </location>
</feature>
<dbReference type="PANTHER" id="PTHR34700">
    <property type="entry name" value="POTASSIUM BINDING PROTEIN KBP"/>
    <property type="match status" value="1"/>
</dbReference>
<sequence>MRFVRGLLALALLLGTIGGAPWLLLRAGRLGELARLSTDFPAVLLTPDNGTLLLGVLTLLGWLAWSVFSLSVLGELLGMLSGRRIRVRLPGLSRPQALASVLLVSVAAMLTAPAATASALPPEGTHPVPTPDHVATADQTPTPASEPAAEQWLRHRVQRGESLWTIAEQHYGDGRQWARIAEANPFVTDPDEIEVGWLLSLPGIQPAPVAEPTPDPPPAPPPTATPTPGTAPAQLCAIPAAIPPPPAAAEPVANQTRTPADPALTPAARIALAAAGISSLTAAALLGRVAVRRQVQLTRRPPGRQLLPPTPPQQHLESALGQAQDPLTLTTLDLALRALGRHYRAVGEPLPSLGAILVGEDRISIAVDRIPGTLPVGFHADATHLWLDATGATELAGLGLEGEPCPYPSVVCLGELLDDRLLLHDLETIGLLGLAGDAEPVTGVLDALLLELGCSWWGAGQSITVIGADAALPEAVGEVGIRVSPTLSPVLDELEAERARRPDTDRHPRDLRTRPELAEAWRPRVLLIHHPLAAGELERLSALTEARLLIAVVADPRIPGAEIRTAPELSVLPNGIEFRAQQLGAQTRVNLVGLLERTDATVTRPAPWWSAPVEEYAESPDPYPNVTPLGPRRADPSTEEPAAMDAHEPTLHPTATRTSAAAHPLVLLMGPVELVGARGETPTRARRQCIEYCAWLLENPNATSAMMANALFVAEGTRRSNMSRLRAWLGDDGAGEPYLPDAYSGRISLHSAVSSDWQRIQLLTFGGIDRCAEGNLVQALELVRGAPIADAAPGQWHWAEELRTDIASMVRDIGLVLGARALERGDLDLARWAANRALIAAPEDERLLCLRVRIEHRANNPAEVERLALRMVRHARRLNIDLDEETVELLQQVMEGQPRNRGLLA</sequence>
<dbReference type="OrthoDB" id="8444614at2"/>
<organism evidence="4 5">
    <name type="scientific">Enemella evansiae</name>
    <dbReference type="NCBI Taxonomy" id="2016499"/>
    <lineage>
        <taxon>Bacteria</taxon>
        <taxon>Bacillati</taxon>
        <taxon>Actinomycetota</taxon>
        <taxon>Actinomycetes</taxon>
        <taxon>Propionibacteriales</taxon>
        <taxon>Propionibacteriaceae</taxon>
        <taxon>Enemella</taxon>
    </lineage>
</organism>
<dbReference type="SUPFAM" id="SSF48452">
    <property type="entry name" value="TPR-like"/>
    <property type="match status" value="1"/>
</dbReference>
<feature type="compositionally biased region" description="Pro residues" evidence="1">
    <location>
        <begin position="209"/>
        <end position="225"/>
    </location>
</feature>
<keyword evidence="5" id="KW-1185">Reference proteome</keyword>
<accession>A0A255GNV9</accession>
<dbReference type="EMBL" id="NMVO01000001">
    <property type="protein sequence ID" value="OYO17489.1"/>
    <property type="molecule type" value="Genomic_DNA"/>
</dbReference>
<dbReference type="InterPro" id="IPR005158">
    <property type="entry name" value="BTAD"/>
</dbReference>
<evidence type="ECO:0000313" key="5">
    <source>
        <dbReference type="Proteomes" id="UP000215896"/>
    </source>
</evidence>
<dbReference type="PANTHER" id="PTHR34700:SF4">
    <property type="entry name" value="PHAGE-LIKE ELEMENT PBSX PROTEIN XKDP"/>
    <property type="match status" value="1"/>
</dbReference>
<evidence type="ECO:0000313" key="4">
    <source>
        <dbReference type="EMBL" id="OYO17489.1"/>
    </source>
</evidence>
<feature type="transmembrane region" description="Helical" evidence="2">
    <location>
        <begin position="97"/>
        <end position="120"/>
    </location>
</feature>
<evidence type="ECO:0000259" key="3">
    <source>
        <dbReference type="PROSITE" id="PS51782"/>
    </source>
</evidence>
<proteinExistence type="predicted"/>
<evidence type="ECO:0000256" key="1">
    <source>
        <dbReference type="SAM" id="MobiDB-lite"/>
    </source>
</evidence>
<keyword evidence="2" id="KW-0812">Transmembrane</keyword>
<dbReference type="InterPro" id="IPR036779">
    <property type="entry name" value="LysM_dom_sf"/>
</dbReference>
<dbReference type="Gene3D" id="1.25.40.10">
    <property type="entry name" value="Tetratricopeptide repeat domain"/>
    <property type="match status" value="1"/>
</dbReference>
<feature type="region of interest" description="Disordered" evidence="1">
    <location>
        <begin position="300"/>
        <end position="322"/>
    </location>
</feature>
<comment type="caution">
    <text evidence="4">The sequence shown here is derived from an EMBL/GenBank/DDBJ whole genome shotgun (WGS) entry which is preliminary data.</text>
</comment>
<keyword evidence="2" id="KW-1133">Transmembrane helix</keyword>
<protein>
    <recommendedName>
        <fullName evidence="3">LysM domain-containing protein</fullName>
    </recommendedName>
</protein>
<evidence type="ECO:0000256" key="2">
    <source>
        <dbReference type="SAM" id="Phobius"/>
    </source>
</evidence>
<dbReference type="InterPro" id="IPR052196">
    <property type="entry name" value="Bact_Kbp"/>
</dbReference>
<dbReference type="SUPFAM" id="SSF54106">
    <property type="entry name" value="LysM domain"/>
    <property type="match status" value="1"/>
</dbReference>
<dbReference type="RefSeq" id="WP_094404327.1">
    <property type="nucleotide sequence ID" value="NZ_NMVO01000001.1"/>
</dbReference>
<reference evidence="4 5" key="1">
    <citation type="submission" date="2017-07" db="EMBL/GenBank/DDBJ databases">
        <title>Draft whole genome sequences of clinical Proprionibacteriaceae strains.</title>
        <authorList>
            <person name="Bernier A.-M."/>
            <person name="Bernard K."/>
            <person name="Domingo M.-C."/>
        </authorList>
    </citation>
    <scope>NUCLEOTIDE SEQUENCE [LARGE SCALE GENOMIC DNA]</scope>
    <source>
        <strain evidence="4 5">NML 030167</strain>
    </source>
</reference>
<feature type="domain" description="LysM" evidence="3">
    <location>
        <begin position="153"/>
        <end position="201"/>
    </location>
</feature>
<feature type="region of interest" description="Disordered" evidence="1">
    <location>
        <begin position="206"/>
        <end position="230"/>
    </location>
</feature>
<dbReference type="InterPro" id="IPR018392">
    <property type="entry name" value="LysM"/>
</dbReference>
<dbReference type="Gene3D" id="3.10.350.10">
    <property type="entry name" value="LysM domain"/>
    <property type="match status" value="1"/>
</dbReference>
<dbReference type="SMART" id="SM01043">
    <property type="entry name" value="BTAD"/>
    <property type="match status" value="1"/>
</dbReference>
<feature type="region of interest" description="Disordered" evidence="1">
    <location>
        <begin position="617"/>
        <end position="643"/>
    </location>
</feature>
<feature type="transmembrane region" description="Helical" evidence="2">
    <location>
        <begin position="50"/>
        <end position="77"/>
    </location>
</feature>
<dbReference type="PROSITE" id="PS51782">
    <property type="entry name" value="LYSM"/>
    <property type="match status" value="1"/>
</dbReference>